<dbReference type="EMBL" id="JAFBFH010000012">
    <property type="protein sequence ID" value="MBM7715084.1"/>
    <property type="molecule type" value="Genomic_DNA"/>
</dbReference>
<dbReference type="InterPro" id="IPR025544">
    <property type="entry name" value="YhzD"/>
</dbReference>
<dbReference type="RefSeq" id="WP_077112270.1">
    <property type="nucleotide sequence ID" value="NZ_JAFBFH010000012.1"/>
</dbReference>
<gene>
    <name evidence="1" type="ORF">JOC94_002056</name>
</gene>
<proteinExistence type="predicted"/>
<dbReference type="Pfam" id="PF14120">
    <property type="entry name" value="YhzD"/>
    <property type="match status" value="1"/>
</dbReference>
<dbReference type="Proteomes" id="UP000823485">
    <property type="component" value="Unassembled WGS sequence"/>
</dbReference>
<reference evidence="1 2" key="1">
    <citation type="submission" date="2021-01" db="EMBL/GenBank/DDBJ databases">
        <title>Genomic Encyclopedia of Type Strains, Phase IV (KMG-IV): sequencing the most valuable type-strain genomes for metagenomic binning, comparative biology and taxonomic classification.</title>
        <authorList>
            <person name="Goeker M."/>
        </authorList>
    </citation>
    <scope>NUCLEOTIDE SEQUENCE [LARGE SCALE GENOMIC DNA]</scope>
    <source>
        <strain evidence="1 2">DSM 105453</strain>
    </source>
</reference>
<comment type="caution">
    <text evidence="1">The sequence shown here is derived from an EMBL/GenBank/DDBJ whole genome shotgun (WGS) entry which is preliminary data.</text>
</comment>
<sequence>MGTYYLTAFEKTGKTLLDETFEANNESEAKEKGNAILAEKGLLQHTHRCTTQAGQLVLFHR</sequence>
<accession>A0ABS2R7F2</accession>
<protein>
    <recommendedName>
        <fullName evidence="3">YhzD-like protein</fullName>
    </recommendedName>
</protein>
<evidence type="ECO:0008006" key="3">
    <source>
        <dbReference type="Google" id="ProtNLM"/>
    </source>
</evidence>
<organism evidence="1 2">
    <name type="scientific">Siminovitchia thermophila</name>
    <dbReference type="NCBI Taxonomy" id="1245522"/>
    <lineage>
        <taxon>Bacteria</taxon>
        <taxon>Bacillati</taxon>
        <taxon>Bacillota</taxon>
        <taxon>Bacilli</taxon>
        <taxon>Bacillales</taxon>
        <taxon>Bacillaceae</taxon>
        <taxon>Siminovitchia</taxon>
    </lineage>
</organism>
<keyword evidence="2" id="KW-1185">Reference proteome</keyword>
<evidence type="ECO:0000313" key="1">
    <source>
        <dbReference type="EMBL" id="MBM7715084.1"/>
    </source>
</evidence>
<evidence type="ECO:0000313" key="2">
    <source>
        <dbReference type="Proteomes" id="UP000823485"/>
    </source>
</evidence>
<name>A0ABS2R7F2_9BACI</name>